<dbReference type="Pfam" id="PF08867">
    <property type="entry name" value="FRG"/>
    <property type="match status" value="1"/>
</dbReference>
<protein>
    <submittedName>
        <fullName evidence="3 4">FRG domain</fullName>
    </submittedName>
</protein>
<dbReference type="EMBL" id="CFGT01000040">
    <property type="protein sequence ID" value="CEY66922.1"/>
    <property type="molecule type" value="Genomic_DNA"/>
</dbReference>
<dbReference type="EMBL" id="CMJT01000034">
    <property type="protein sequence ID" value="CKB25712.1"/>
    <property type="molecule type" value="Genomic_DNA"/>
</dbReference>
<accession>A0A419RZQ0</accession>
<evidence type="ECO:0000313" key="6">
    <source>
        <dbReference type="Proteomes" id="UP000048179"/>
    </source>
</evidence>
<dbReference type="EMBL" id="RAHZ01000016">
    <property type="protein sequence ID" value="RJY13032.1"/>
    <property type="molecule type" value="Genomic_DNA"/>
</dbReference>
<accession>A0A0T8UGY7</accession>
<dbReference type="AlphaFoldDB" id="A0A0T8UGY7"/>
<reference evidence="3" key="2">
    <citation type="submission" date="2015-03" db="EMBL/GenBank/DDBJ databases">
        <authorList>
            <person name="Murphy D."/>
        </authorList>
    </citation>
    <scope>NUCLEOTIDE SEQUENCE [LARGE SCALE GENOMIC DNA]</scope>
    <source>
        <strain evidence="3">SMRU2248</strain>
    </source>
</reference>
<dbReference type="Proteomes" id="UP000041827">
    <property type="component" value="Unassembled WGS sequence"/>
</dbReference>
<sequence length="425" mass="49979">MLLRDKFYENLGTYYSSPEEIKNQLNSKIFNDFKIVINIIGINQPQEDLTPIYKIQNLELSSTNKNSKLQDEIDDINKYLLSAGTGLGYKDEKNSWSLFYLIKEMITSFQRQGYNYYRGQREDWETVPGIFRNLQNSEGNKYCNTFESLYLNISREFPDEVKYVPLNQEMLDIRADELAILQHYGLPTSLLDISENPFIAMLFMLGFGKIKNPQLEFYKIDSSNDSENGIISLVHKKITNKRIRAQKGAFINFDKLIKFINFKKNEIELENYKPIDRIILNIKFNIEASIKSLKNQQSSNHTKPEDDLSSKNLDGVIKFLEGKSVKSGSDKNNQEERISGDYYELIQRELLRKLKEYNYETNALFPDFSDYLIYKSKEFELKDDKKSNRAVLNELKKNSNNLPYHKSKKNRKGKYRITRVWRKSL</sequence>
<reference evidence="4 7" key="3">
    <citation type="submission" date="2018-09" db="EMBL/GenBank/DDBJ databases">
        <authorList>
            <person name="Handem S."/>
        </authorList>
    </citation>
    <scope>NUCLEOTIDE SEQUENCE [LARGE SCALE GENOMIC DNA]</scope>
    <source>
        <strain evidence="4 7">Spain2270</strain>
    </source>
</reference>
<evidence type="ECO:0000313" key="3">
    <source>
        <dbReference type="EMBL" id="CKB25712.1"/>
    </source>
</evidence>
<organism evidence="3 5">
    <name type="scientific">Streptococcus pseudopneumoniae</name>
    <dbReference type="NCBI Taxonomy" id="257758"/>
    <lineage>
        <taxon>Bacteria</taxon>
        <taxon>Bacillati</taxon>
        <taxon>Bacillota</taxon>
        <taxon>Bacilli</taxon>
        <taxon>Lactobacillales</taxon>
        <taxon>Streptococcaceae</taxon>
        <taxon>Streptococcus</taxon>
    </lineage>
</organism>
<dbReference type="Proteomes" id="UP000285038">
    <property type="component" value="Unassembled WGS sequence"/>
</dbReference>
<feature type="domain" description="FRG" evidence="1">
    <location>
        <begin position="111"/>
        <end position="211"/>
    </location>
</feature>
<dbReference type="InterPro" id="IPR014966">
    <property type="entry name" value="FRG-dom"/>
</dbReference>
<evidence type="ECO:0000313" key="2">
    <source>
        <dbReference type="EMBL" id="CEY66922.1"/>
    </source>
</evidence>
<proteinExistence type="predicted"/>
<reference evidence="5 6" key="1">
    <citation type="submission" date="2015-03" db="EMBL/GenBank/DDBJ databases">
        <authorList>
            <consortium name="Pathogen Informatics"/>
        </authorList>
    </citation>
    <scope>NUCLEOTIDE SEQUENCE [LARGE SCALE GENOMIC DNA]</scope>
    <source>
        <strain evidence="5">SMRU2248</strain>
        <strain evidence="2 6">SMRU737</strain>
    </source>
</reference>
<evidence type="ECO:0000313" key="4">
    <source>
        <dbReference type="EMBL" id="RJY13032.1"/>
    </source>
</evidence>
<evidence type="ECO:0000313" key="7">
    <source>
        <dbReference type="Proteomes" id="UP000285038"/>
    </source>
</evidence>
<evidence type="ECO:0000313" key="5">
    <source>
        <dbReference type="Proteomes" id="UP000041827"/>
    </source>
</evidence>
<dbReference type="Proteomes" id="UP000048179">
    <property type="component" value="Unassembled WGS sequence"/>
</dbReference>
<dbReference type="RefSeq" id="WP_023941419.1">
    <property type="nucleotide sequence ID" value="NZ_CFGT01000040.1"/>
</dbReference>
<evidence type="ECO:0000259" key="1">
    <source>
        <dbReference type="SMART" id="SM00901"/>
    </source>
</evidence>
<dbReference type="SMART" id="SM00901">
    <property type="entry name" value="FRG"/>
    <property type="match status" value="1"/>
</dbReference>
<gene>
    <name evidence="4" type="ORF">D6867_03510</name>
    <name evidence="2" type="ORF">ERS020247_02082</name>
    <name evidence="3" type="ORF">ERS021757_02188</name>
</gene>
<keyword evidence="7" id="KW-1185">Reference proteome</keyword>
<name>A0A0T8UGY7_9STRE</name>